<dbReference type="InterPro" id="IPR011042">
    <property type="entry name" value="6-blade_b-propeller_TolB-like"/>
</dbReference>
<dbReference type="SUPFAM" id="SSF63829">
    <property type="entry name" value="Calcium-dependent phosphotriesterase"/>
    <property type="match status" value="1"/>
</dbReference>
<evidence type="ECO:0000313" key="2">
    <source>
        <dbReference type="EMBL" id="AHH21853.1"/>
    </source>
</evidence>
<dbReference type="KEGG" id="nno:NONO_c70920"/>
<dbReference type="Proteomes" id="UP000019150">
    <property type="component" value="Chromosome"/>
</dbReference>
<keyword evidence="1" id="KW-0732">Signal</keyword>
<protein>
    <recommendedName>
        <fullName evidence="4">NHL repeat-containing protein</fullName>
    </recommendedName>
</protein>
<reference evidence="2 3" key="1">
    <citation type="journal article" date="2014" name="Appl. Environ. Microbiol.">
        <title>Insights into the Microbial Degradation of Rubber and Gutta-Percha by Analysis of the Complete Genome of Nocardia nova SH22a.</title>
        <authorList>
            <person name="Luo Q."/>
            <person name="Hiessl S."/>
            <person name="Poehlein A."/>
            <person name="Daniel R."/>
            <person name="Steinbuchel A."/>
        </authorList>
    </citation>
    <scope>NUCLEOTIDE SEQUENCE [LARGE SCALE GENOMIC DNA]</scope>
    <source>
        <strain evidence="2">SH22a</strain>
    </source>
</reference>
<evidence type="ECO:0000313" key="3">
    <source>
        <dbReference type="Proteomes" id="UP000019150"/>
    </source>
</evidence>
<evidence type="ECO:0000256" key="1">
    <source>
        <dbReference type="SAM" id="SignalP"/>
    </source>
</evidence>
<accession>W5TSL4</accession>
<dbReference type="EMBL" id="CP006850">
    <property type="protein sequence ID" value="AHH21853.1"/>
    <property type="molecule type" value="Genomic_DNA"/>
</dbReference>
<evidence type="ECO:0008006" key="4">
    <source>
        <dbReference type="Google" id="ProtNLM"/>
    </source>
</evidence>
<dbReference type="STRING" id="1415166.NONO_c70920"/>
<sequence length="304" mass="31040">MTSGVSAVALAICATASVVLPGTAAAQVPGCIAARVEPVPPGSTPLDFAENLGHDADGNLWVSRVFRNVVQRYDSAGRVTAEVAVDAPGAIRLGPDGELYVVYGDSSAGLLPGAHGSGVVRFDPRAEHPVPQRFVSGLGMANGAAFDSAGDLYVADTAHGVVRVRTDGSIDADWSRHAVVAGANGIVVQGDSIYVTEYQSLTGRIVRIPIDRPQDRTTVADVTVGGAPVTALPDDLTVGADGMLYDATTVGRVVRVDPSGRAGVCTVADLGVPVTSVARVPEDDRSLLVSTVSGGVLRIHLASG</sequence>
<proteinExistence type="predicted"/>
<dbReference type="PATRIC" id="fig|1415166.3.peg.7279"/>
<organism evidence="2 3">
    <name type="scientific">Nocardia nova SH22a</name>
    <dbReference type="NCBI Taxonomy" id="1415166"/>
    <lineage>
        <taxon>Bacteria</taxon>
        <taxon>Bacillati</taxon>
        <taxon>Actinomycetota</taxon>
        <taxon>Actinomycetes</taxon>
        <taxon>Mycobacteriales</taxon>
        <taxon>Nocardiaceae</taxon>
        <taxon>Nocardia</taxon>
    </lineage>
</organism>
<name>W5TSL4_9NOCA</name>
<feature type="signal peptide" evidence="1">
    <location>
        <begin position="1"/>
        <end position="26"/>
    </location>
</feature>
<dbReference type="Gene3D" id="2.120.10.30">
    <property type="entry name" value="TolB, C-terminal domain"/>
    <property type="match status" value="1"/>
</dbReference>
<keyword evidence="3" id="KW-1185">Reference proteome</keyword>
<dbReference type="AlphaFoldDB" id="W5TSL4"/>
<gene>
    <name evidence="2" type="ORF">NONO_c70920</name>
</gene>
<feature type="chain" id="PRO_5039306956" description="NHL repeat-containing protein" evidence="1">
    <location>
        <begin position="27"/>
        <end position="304"/>
    </location>
</feature>
<dbReference type="HOGENOM" id="CLU_868088_0_0_11"/>
<dbReference type="eggNOG" id="COG3386">
    <property type="taxonomic scope" value="Bacteria"/>
</dbReference>